<gene>
    <name evidence="2" type="ORF">GCM10009114_37350</name>
</gene>
<dbReference type="EMBL" id="BAAAFD010000032">
    <property type="protein sequence ID" value="GAA0860437.1"/>
    <property type="molecule type" value="Genomic_DNA"/>
</dbReference>
<protein>
    <recommendedName>
        <fullName evidence="4">Lipid/polyisoprenoid-binding YceI-like domain-containing protein</fullName>
    </recommendedName>
</protein>
<sequence>MEVFLRLTILLFAIFLSACTSTTTLDLSEIRQPKEAKTTFYISVEDGPSSELIKGVGYAFCNTNFVTVVESVNTTSEWDKLAKVTFENSKSKEHLSILFYFDETKGTVMPLIKHSADDFAEPLGMEFSLGERITSMVYLENNDFGISLEPAHKIDSLISQTADGTRTEEFEFSIIELDFVPDLIKFKGISVNAIFDNIRVNHDC</sequence>
<keyword evidence="1" id="KW-0732">Signal</keyword>
<evidence type="ECO:0000313" key="3">
    <source>
        <dbReference type="Proteomes" id="UP001500359"/>
    </source>
</evidence>
<proteinExistence type="predicted"/>
<evidence type="ECO:0008006" key="4">
    <source>
        <dbReference type="Google" id="ProtNLM"/>
    </source>
</evidence>
<accession>A0ABN1LUG1</accession>
<dbReference type="Proteomes" id="UP001500359">
    <property type="component" value="Unassembled WGS sequence"/>
</dbReference>
<evidence type="ECO:0000313" key="2">
    <source>
        <dbReference type="EMBL" id="GAA0860437.1"/>
    </source>
</evidence>
<feature type="chain" id="PRO_5046098336" description="Lipid/polyisoprenoid-binding YceI-like domain-containing protein" evidence="1">
    <location>
        <begin position="21"/>
        <end position="204"/>
    </location>
</feature>
<keyword evidence="3" id="KW-1185">Reference proteome</keyword>
<comment type="caution">
    <text evidence="2">The sequence shown here is derived from an EMBL/GenBank/DDBJ whole genome shotgun (WGS) entry which is preliminary data.</text>
</comment>
<feature type="signal peptide" evidence="1">
    <location>
        <begin position="1"/>
        <end position="20"/>
    </location>
</feature>
<reference evidence="2 3" key="1">
    <citation type="journal article" date="2019" name="Int. J. Syst. Evol. Microbiol.">
        <title>The Global Catalogue of Microorganisms (GCM) 10K type strain sequencing project: providing services to taxonomists for standard genome sequencing and annotation.</title>
        <authorList>
            <consortium name="The Broad Institute Genomics Platform"/>
            <consortium name="The Broad Institute Genome Sequencing Center for Infectious Disease"/>
            <person name="Wu L."/>
            <person name="Ma J."/>
        </authorList>
    </citation>
    <scope>NUCLEOTIDE SEQUENCE [LARGE SCALE GENOMIC DNA]</scope>
    <source>
        <strain evidence="2 3">JCM 15896</strain>
    </source>
</reference>
<evidence type="ECO:0000256" key="1">
    <source>
        <dbReference type="SAM" id="SignalP"/>
    </source>
</evidence>
<name>A0ABN1LUG1_9ALTE</name>
<dbReference type="PROSITE" id="PS51257">
    <property type="entry name" value="PROKAR_LIPOPROTEIN"/>
    <property type="match status" value="1"/>
</dbReference>
<organism evidence="2 3">
    <name type="scientific">Aliiglaciecola litoralis</name>
    <dbReference type="NCBI Taxonomy" id="582857"/>
    <lineage>
        <taxon>Bacteria</taxon>
        <taxon>Pseudomonadati</taxon>
        <taxon>Pseudomonadota</taxon>
        <taxon>Gammaproteobacteria</taxon>
        <taxon>Alteromonadales</taxon>
        <taxon>Alteromonadaceae</taxon>
        <taxon>Aliiglaciecola</taxon>
    </lineage>
</organism>